<keyword evidence="2" id="KW-1185">Reference proteome</keyword>
<dbReference type="EMBL" id="VSRR010074723">
    <property type="protein sequence ID" value="MPC87507.1"/>
    <property type="molecule type" value="Genomic_DNA"/>
</dbReference>
<evidence type="ECO:0000313" key="2">
    <source>
        <dbReference type="Proteomes" id="UP000324222"/>
    </source>
</evidence>
<proteinExistence type="predicted"/>
<dbReference type="AlphaFoldDB" id="A0A5B7J1G0"/>
<name>A0A5B7J1G0_PORTR</name>
<protein>
    <submittedName>
        <fullName evidence="1">Uncharacterized protein</fullName>
    </submittedName>
</protein>
<organism evidence="1 2">
    <name type="scientific">Portunus trituberculatus</name>
    <name type="common">Swimming crab</name>
    <name type="synonym">Neptunus trituberculatus</name>
    <dbReference type="NCBI Taxonomy" id="210409"/>
    <lineage>
        <taxon>Eukaryota</taxon>
        <taxon>Metazoa</taxon>
        <taxon>Ecdysozoa</taxon>
        <taxon>Arthropoda</taxon>
        <taxon>Crustacea</taxon>
        <taxon>Multicrustacea</taxon>
        <taxon>Malacostraca</taxon>
        <taxon>Eumalacostraca</taxon>
        <taxon>Eucarida</taxon>
        <taxon>Decapoda</taxon>
        <taxon>Pleocyemata</taxon>
        <taxon>Brachyura</taxon>
        <taxon>Eubrachyura</taxon>
        <taxon>Portunoidea</taxon>
        <taxon>Portunidae</taxon>
        <taxon>Portuninae</taxon>
        <taxon>Portunus</taxon>
    </lineage>
</organism>
<reference evidence="1 2" key="1">
    <citation type="submission" date="2019-05" db="EMBL/GenBank/DDBJ databases">
        <title>Another draft genome of Portunus trituberculatus and its Hox gene families provides insights of decapod evolution.</title>
        <authorList>
            <person name="Jeong J.-H."/>
            <person name="Song I."/>
            <person name="Kim S."/>
            <person name="Choi T."/>
            <person name="Kim D."/>
            <person name="Ryu S."/>
            <person name="Kim W."/>
        </authorList>
    </citation>
    <scope>NUCLEOTIDE SEQUENCE [LARGE SCALE GENOMIC DNA]</scope>
    <source>
        <tissue evidence="1">Muscle</tissue>
    </source>
</reference>
<dbReference type="OrthoDB" id="6373033at2759"/>
<comment type="caution">
    <text evidence="1">The sequence shown here is derived from an EMBL/GenBank/DDBJ whole genome shotgun (WGS) entry which is preliminary data.</text>
</comment>
<accession>A0A5B7J1G0</accession>
<dbReference type="Proteomes" id="UP000324222">
    <property type="component" value="Unassembled WGS sequence"/>
</dbReference>
<sequence>MAGLVVHVVAWYAAVKGSFADAEALCDGQLHTIEGFIATPRVLARAHAPRRWTYATDPTLAAYQRRWQLNPADTESLDAMVTVARHLTDLRQQERKKYWVSFLDQVCRTRLLREVWHHLSSVCGKSKQQVCDPDSVGRARELILQWKEASSVSGNPVEHQEVLHQQRPQRMELICHSVSLMDDNCVPITHD</sequence>
<gene>
    <name evidence="1" type="ORF">E2C01_082368</name>
</gene>
<evidence type="ECO:0000313" key="1">
    <source>
        <dbReference type="EMBL" id="MPC87507.1"/>
    </source>
</evidence>